<name>A0A4R9KCU2_9LEPT</name>
<dbReference type="Proteomes" id="UP000297693">
    <property type="component" value="Unassembled WGS sequence"/>
</dbReference>
<sequence length="119" mass="13914">MFHKIILFIFLFMFQNCITHRFQSPYADQAILLEGWEKKCNGERNYSQWYLFWGAYPINKMDEKELFPSKSKSYRLSQNTTWVDGLVSALGGMTLSLTRKTWIVEDCNQAAPPTSDSNK</sequence>
<evidence type="ECO:0000313" key="2">
    <source>
        <dbReference type="Proteomes" id="UP000297693"/>
    </source>
</evidence>
<dbReference type="OrthoDB" id="317761at2"/>
<reference evidence="1" key="1">
    <citation type="journal article" date="2019" name="PLoS Negl. Trop. Dis.">
        <title>Revisiting the worldwide diversity of Leptospira species in the environment.</title>
        <authorList>
            <person name="Vincent A.T."/>
            <person name="Schiettekatte O."/>
            <person name="Bourhy P."/>
            <person name="Veyrier F.J."/>
            <person name="Picardeau M."/>
        </authorList>
    </citation>
    <scope>NUCLEOTIDE SEQUENCE [LARGE SCALE GENOMIC DNA]</scope>
    <source>
        <strain evidence="1">201702476</strain>
    </source>
</reference>
<dbReference type="AlphaFoldDB" id="A0A4R9KCU2"/>
<dbReference type="RefSeq" id="WP_135621675.1">
    <property type="nucleotide sequence ID" value="NZ_RQGD01000008.1"/>
</dbReference>
<evidence type="ECO:0000313" key="1">
    <source>
        <dbReference type="EMBL" id="TGL62952.1"/>
    </source>
</evidence>
<keyword evidence="2" id="KW-1185">Reference proteome</keyword>
<protein>
    <submittedName>
        <fullName evidence="1">Uncharacterized protein</fullName>
    </submittedName>
</protein>
<organism evidence="1 2">
    <name type="scientific">Leptospira ognonensis</name>
    <dbReference type="NCBI Taxonomy" id="2484945"/>
    <lineage>
        <taxon>Bacteria</taxon>
        <taxon>Pseudomonadati</taxon>
        <taxon>Spirochaetota</taxon>
        <taxon>Spirochaetia</taxon>
        <taxon>Leptospirales</taxon>
        <taxon>Leptospiraceae</taxon>
        <taxon>Leptospira</taxon>
    </lineage>
</organism>
<dbReference type="EMBL" id="RQGD01000008">
    <property type="protein sequence ID" value="TGL62952.1"/>
    <property type="molecule type" value="Genomic_DNA"/>
</dbReference>
<proteinExistence type="predicted"/>
<comment type="caution">
    <text evidence="1">The sequence shown here is derived from an EMBL/GenBank/DDBJ whole genome shotgun (WGS) entry which is preliminary data.</text>
</comment>
<accession>A0A4R9KCU2</accession>
<gene>
    <name evidence="1" type="ORF">EHQ58_02035</name>
</gene>